<dbReference type="Gene3D" id="3.30.420.150">
    <property type="entry name" value="Exopolyphosphatase. Domain 2"/>
    <property type="match status" value="1"/>
</dbReference>
<evidence type="ECO:0000313" key="4">
    <source>
        <dbReference type="EMBL" id="SDB85584.1"/>
    </source>
</evidence>
<evidence type="ECO:0000256" key="2">
    <source>
        <dbReference type="SAM" id="MobiDB-lite"/>
    </source>
</evidence>
<dbReference type="STRING" id="993073.AS029_02275"/>
<sequence length="341" mass="36383">MLLARPGPGRRGRGIREPPTTGATGPRHYARSVRLGVLDIGSNTVHLLVANARAGGRPTATTSHRSVLRLMRYLQPDGSISPEGVKGLVDAVSAACATAKAEGVDELLATATSAVREATNGEAVIAQIEDVLGQPLQVLGGETEARFTYLAVRRWFGWSAGQILLFDIGGGSLEIAGGADELPDLAESVPLGAGRSTVQFLPHDPPSTDEIDALRQHAMSVLAPVAERFAALPRPDHVVGSSKAIRSLAKLAGYPVPGWSGIDRMVLPRRELKDWIPRLARIPADAREALPGITADRTFQIVAAAVVVERAMKALDVEELEVSPWALREGVLLRYIESLEY</sequence>
<gene>
    <name evidence="4" type="ORF">SAMN05216418_0698</name>
</gene>
<dbReference type="EMBL" id="FMYG01000001">
    <property type="protein sequence ID" value="SDB85584.1"/>
    <property type="molecule type" value="Genomic_DNA"/>
</dbReference>
<feature type="region of interest" description="Disordered" evidence="2">
    <location>
        <begin position="1"/>
        <end position="28"/>
    </location>
</feature>
<feature type="domain" description="Ppx/GppA phosphatase N-terminal" evidence="3">
    <location>
        <begin position="49"/>
        <end position="336"/>
    </location>
</feature>
<dbReference type="InterPro" id="IPR043129">
    <property type="entry name" value="ATPase_NBD"/>
</dbReference>
<reference evidence="4 5" key="1">
    <citation type="submission" date="2016-09" db="EMBL/GenBank/DDBJ databases">
        <authorList>
            <person name="Capua I."/>
            <person name="De Benedictis P."/>
            <person name="Joannis T."/>
            <person name="Lombin L.H."/>
            <person name="Cattoli G."/>
        </authorList>
    </citation>
    <scope>NUCLEOTIDE SEQUENCE [LARGE SCALE GENOMIC DNA]</scope>
    <source>
        <strain evidence="4 5">NIO-1002</strain>
    </source>
</reference>
<evidence type="ECO:0000313" key="5">
    <source>
        <dbReference type="Proteomes" id="UP000183203"/>
    </source>
</evidence>
<dbReference type="GO" id="GO:0016462">
    <property type="term" value="F:pyrophosphatase activity"/>
    <property type="evidence" value="ECO:0007669"/>
    <property type="project" value="TreeGrafter"/>
</dbReference>
<dbReference type="Gene3D" id="3.30.420.40">
    <property type="match status" value="1"/>
</dbReference>
<comment type="similarity">
    <text evidence="1">Belongs to the GppA/Ppx family.</text>
</comment>
<dbReference type="InterPro" id="IPR050273">
    <property type="entry name" value="GppA/Ppx_hydrolase"/>
</dbReference>
<dbReference type="CDD" id="cd24056">
    <property type="entry name" value="ASKHA_NBD_MtPPX1-like"/>
    <property type="match status" value="1"/>
</dbReference>
<dbReference type="Proteomes" id="UP000183203">
    <property type="component" value="Unassembled WGS sequence"/>
</dbReference>
<dbReference type="Pfam" id="PF02541">
    <property type="entry name" value="Ppx-GppA"/>
    <property type="match status" value="1"/>
</dbReference>
<accession>A0A1G6GUD9</accession>
<dbReference type="PANTHER" id="PTHR30005">
    <property type="entry name" value="EXOPOLYPHOSPHATASE"/>
    <property type="match status" value="1"/>
</dbReference>
<evidence type="ECO:0000256" key="1">
    <source>
        <dbReference type="ARBA" id="ARBA00007125"/>
    </source>
</evidence>
<organism evidence="4 5">
    <name type="scientific">Microbacterium enclense</name>
    <dbReference type="NCBI Taxonomy" id="993073"/>
    <lineage>
        <taxon>Bacteria</taxon>
        <taxon>Bacillati</taxon>
        <taxon>Actinomycetota</taxon>
        <taxon>Actinomycetes</taxon>
        <taxon>Micrococcales</taxon>
        <taxon>Microbacteriaceae</taxon>
        <taxon>Microbacterium</taxon>
    </lineage>
</organism>
<name>A0A1G6GUD9_9MICO</name>
<dbReference type="AlphaFoldDB" id="A0A1G6GUD9"/>
<dbReference type="PANTHER" id="PTHR30005:SF0">
    <property type="entry name" value="RETROGRADE REGULATION PROTEIN 2"/>
    <property type="match status" value="1"/>
</dbReference>
<dbReference type="SUPFAM" id="SSF53067">
    <property type="entry name" value="Actin-like ATPase domain"/>
    <property type="match status" value="2"/>
</dbReference>
<protein>
    <submittedName>
        <fullName evidence="4">Exopolyphosphatase / guanosine-5'-triphosphate,3'-diphosphate pyrophosphatase</fullName>
    </submittedName>
</protein>
<evidence type="ECO:0000259" key="3">
    <source>
        <dbReference type="Pfam" id="PF02541"/>
    </source>
</evidence>
<proteinExistence type="inferred from homology"/>
<dbReference type="InterPro" id="IPR003695">
    <property type="entry name" value="Ppx_GppA_N"/>
</dbReference>